<evidence type="ECO:0000259" key="7">
    <source>
        <dbReference type="PROSITE" id="PS50110"/>
    </source>
</evidence>
<dbReference type="Proteomes" id="UP000094056">
    <property type="component" value="Unassembled WGS sequence"/>
</dbReference>
<accession>A0A1E3XCV3</accession>
<evidence type="ECO:0000256" key="5">
    <source>
        <dbReference type="ARBA" id="ARBA00023163"/>
    </source>
</evidence>
<keyword evidence="1 6" id="KW-0597">Phosphoprotein</keyword>
<name>A0A1E3XCV3_9BACT</name>
<gene>
    <name evidence="8" type="ORF">SCARUB_01424</name>
</gene>
<evidence type="ECO:0000313" key="8">
    <source>
        <dbReference type="EMBL" id="ODS33452.1"/>
    </source>
</evidence>
<proteinExistence type="predicted"/>
<dbReference type="InterPro" id="IPR050595">
    <property type="entry name" value="Bact_response_regulator"/>
</dbReference>
<dbReference type="PANTHER" id="PTHR44591:SF3">
    <property type="entry name" value="RESPONSE REGULATORY DOMAIN-CONTAINING PROTEIN"/>
    <property type="match status" value="1"/>
</dbReference>
<organism evidence="8 9">
    <name type="scientific">Candidatus Scalindua rubra</name>
    <dbReference type="NCBI Taxonomy" id="1872076"/>
    <lineage>
        <taxon>Bacteria</taxon>
        <taxon>Pseudomonadati</taxon>
        <taxon>Planctomycetota</taxon>
        <taxon>Candidatus Brocadiia</taxon>
        <taxon>Candidatus Brocadiales</taxon>
        <taxon>Candidatus Scalinduaceae</taxon>
        <taxon>Candidatus Scalindua</taxon>
    </lineage>
</organism>
<dbReference type="GO" id="GO:0003677">
    <property type="term" value="F:DNA binding"/>
    <property type="evidence" value="ECO:0007669"/>
    <property type="project" value="UniProtKB-KW"/>
</dbReference>
<dbReference type="PATRIC" id="fig|1872076.5.peg.1649"/>
<dbReference type="InterPro" id="IPR001789">
    <property type="entry name" value="Sig_transdc_resp-reg_receiver"/>
</dbReference>
<dbReference type="FunFam" id="3.40.50.2300:FF:000001">
    <property type="entry name" value="DNA-binding response regulator PhoB"/>
    <property type="match status" value="1"/>
</dbReference>
<dbReference type="InterPro" id="IPR011006">
    <property type="entry name" value="CheY-like_superfamily"/>
</dbReference>
<reference evidence="8 9" key="1">
    <citation type="submission" date="2016-07" db="EMBL/GenBank/DDBJ databases">
        <title>Draft genome of Scalindua rubra, obtained from a brine-seawater interface in the Red Sea, sheds light on salt adaptation in anammox bacteria.</title>
        <authorList>
            <person name="Speth D.R."/>
            <person name="Lagkouvardos I."/>
            <person name="Wang Y."/>
            <person name="Qian P.-Y."/>
            <person name="Dutilh B.E."/>
            <person name="Jetten M.S."/>
        </authorList>
    </citation>
    <scope>NUCLEOTIDE SEQUENCE [LARGE SCALE GENOMIC DNA]</scope>
    <source>
        <strain evidence="8">BSI-1</strain>
    </source>
</reference>
<dbReference type="EMBL" id="MAYW01000028">
    <property type="protein sequence ID" value="ODS33452.1"/>
    <property type="molecule type" value="Genomic_DNA"/>
</dbReference>
<feature type="domain" description="Response regulatory" evidence="7">
    <location>
        <begin position="3"/>
        <end position="117"/>
    </location>
</feature>
<dbReference type="GO" id="GO:0000160">
    <property type="term" value="P:phosphorelay signal transduction system"/>
    <property type="evidence" value="ECO:0007669"/>
    <property type="project" value="UniProtKB-KW"/>
</dbReference>
<evidence type="ECO:0000256" key="4">
    <source>
        <dbReference type="ARBA" id="ARBA00023125"/>
    </source>
</evidence>
<dbReference type="PROSITE" id="PS50110">
    <property type="entry name" value="RESPONSE_REGULATORY"/>
    <property type="match status" value="1"/>
</dbReference>
<dbReference type="Pfam" id="PF00072">
    <property type="entry name" value="Response_reg"/>
    <property type="match status" value="1"/>
</dbReference>
<protein>
    <submittedName>
        <fullName evidence="8">Two-component response regulator</fullName>
    </submittedName>
</protein>
<keyword evidence="2" id="KW-0902">Two-component regulatory system</keyword>
<dbReference type="PANTHER" id="PTHR44591">
    <property type="entry name" value="STRESS RESPONSE REGULATOR PROTEIN 1"/>
    <property type="match status" value="1"/>
</dbReference>
<evidence type="ECO:0000256" key="3">
    <source>
        <dbReference type="ARBA" id="ARBA00023015"/>
    </source>
</evidence>
<evidence type="ECO:0000256" key="2">
    <source>
        <dbReference type="ARBA" id="ARBA00023012"/>
    </source>
</evidence>
<evidence type="ECO:0000256" key="6">
    <source>
        <dbReference type="PROSITE-ProRule" id="PRU00169"/>
    </source>
</evidence>
<dbReference type="SUPFAM" id="SSF52172">
    <property type="entry name" value="CheY-like"/>
    <property type="match status" value="1"/>
</dbReference>
<dbReference type="AlphaFoldDB" id="A0A1E3XCV3"/>
<keyword evidence="4" id="KW-0238">DNA-binding</keyword>
<comment type="caution">
    <text evidence="8">The sequence shown here is derived from an EMBL/GenBank/DDBJ whole genome shotgun (WGS) entry which is preliminary data.</text>
</comment>
<evidence type="ECO:0000313" key="9">
    <source>
        <dbReference type="Proteomes" id="UP000094056"/>
    </source>
</evidence>
<dbReference type="Gene3D" id="3.40.50.2300">
    <property type="match status" value="1"/>
</dbReference>
<dbReference type="SMART" id="SM00448">
    <property type="entry name" value="REC"/>
    <property type="match status" value="1"/>
</dbReference>
<feature type="modified residue" description="4-aspartylphosphate" evidence="6">
    <location>
        <position position="52"/>
    </location>
</feature>
<sequence>MSKILVVDDEVKAYELIKRFLETRGYNVITSTSGEDAIEKVKNEKPDVILLDIRMPGMEGTEVLKRVREFDKDVGIIMVTAVKEEETGKEALKLGADEYITKPIDFDYLETSILVDITMRKN</sequence>
<evidence type="ECO:0000256" key="1">
    <source>
        <dbReference type="ARBA" id="ARBA00022553"/>
    </source>
</evidence>
<keyword evidence="5" id="KW-0804">Transcription</keyword>
<dbReference type="CDD" id="cd17574">
    <property type="entry name" value="REC_OmpR"/>
    <property type="match status" value="1"/>
</dbReference>
<keyword evidence="3" id="KW-0805">Transcription regulation</keyword>